<keyword evidence="8" id="KW-1185">Reference proteome</keyword>
<name>A0ABD3UHU6_SINWO</name>
<dbReference type="Pfam" id="PF00084">
    <property type="entry name" value="Sushi"/>
    <property type="match status" value="1"/>
</dbReference>
<evidence type="ECO:0000256" key="1">
    <source>
        <dbReference type="ARBA" id="ARBA00022659"/>
    </source>
</evidence>
<dbReference type="EMBL" id="JBJQND010000016">
    <property type="protein sequence ID" value="KAL3847698.1"/>
    <property type="molecule type" value="Genomic_DNA"/>
</dbReference>
<accession>A0ABD3UHU6</accession>
<dbReference type="Proteomes" id="UP001634394">
    <property type="component" value="Unassembled WGS sequence"/>
</dbReference>
<proteinExistence type="predicted"/>
<dbReference type="PROSITE" id="PS50923">
    <property type="entry name" value="SUSHI"/>
    <property type="match status" value="1"/>
</dbReference>
<keyword evidence="2" id="KW-0677">Repeat</keyword>
<dbReference type="SUPFAM" id="SSF57535">
    <property type="entry name" value="Complement control module/SCR domain"/>
    <property type="match status" value="1"/>
</dbReference>
<dbReference type="PANTHER" id="PTHR19325">
    <property type="entry name" value="COMPLEMENT COMPONENT-RELATED SUSHI DOMAIN-CONTAINING"/>
    <property type="match status" value="1"/>
</dbReference>
<evidence type="ECO:0000256" key="2">
    <source>
        <dbReference type="ARBA" id="ARBA00022737"/>
    </source>
</evidence>
<evidence type="ECO:0000256" key="5">
    <source>
        <dbReference type="PROSITE-ProRule" id="PRU00302"/>
    </source>
</evidence>
<keyword evidence="3" id="KW-1015">Disulfide bond</keyword>
<dbReference type="InterPro" id="IPR035976">
    <property type="entry name" value="Sushi/SCR/CCP_sf"/>
</dbReference>
<dbReference type="CDD" id="cd00033">
    <property type="entry name" value="CCP"/>
    <property type="match status" value="1"/>
</dbReference>
<evidence type="ECO:0000313" key="7">
    <source>
        <dbReference type="EMBL" id="KAL3847698.1"/>
    </source>
</evidence>
<dbReference type="PANTHER" id="PTHR19325:SF575">
    <property type="entry name" value="LOCOMOTION-RELATED PROTEIN HIKARU GENKI"/>
    <property type="match status" value="1"/>
</dbReference>
<keyword evidence="1 5" id="KW-0768">Sushi</keyword>
<protein>
    <recommendedName>
        <fullName evidence="6">Sushi domain-containing protein</fullName>
    </recommendedName>
</protein>
<evidence type="ECO:0000259" key="6">
    <source>
        <dbReference type="PROSITE" id="PS50923"/>
    </source>
</evidence>
<gene>
    <name evidence="7" type="ORF">ACJMK2_018595</name>
</gene>
<dbReference type="Gene3D" id="2.10.70.10">
    <property type="entry name" value="Complement Module, domain 1"/>
    <property type="match status" value="1"/>
</dbReference>
<organism evidence="7 8">
    <name type="scientific">Sinanodonta woodiana</name>
    <name type="common">Chinese pond mussel</name>
    <name type="synonym">Anodonta woodiana</name>
    <dbReference type="NCBI Taxonomy" id="1069815"/>
    <lineage>
        <taxon>Eukaryota</taxon>
        <taxon>Metazoa</taxon>
        <taxon>Spiralia</taxon>
        <taxon>Lophotrochozoa</taxon>
        <taxon>Mollusca</taxon>
        <taxon>Bivalvia</taxon>
        <taxon>Autobranchia</taxon>
        <taxon>Heteroconchia</taxon>
        <taxon>Palaeoheterodonta</taxon>
        <taxon>Unionida</taxon>
        <taxon>Unionoidea</taxon>
        <taxon>Unionidae</taxon>
        <taxon>Unioninae</taxon>
        <taxon>Sinanodonta</taxon>
    </lineage>
</organism>
<reference evidence="7 8" key="1">
    <citation type="submission" date="2024-11" db="EMBL/GenBank/DDBJ databases">
        <title>Chromosome-level genome assembly of the freshwater bivalve Anodonta woodiana.</title>
        <authorList>
            <person name="Chen X."/>
        </authorList>
    </citation>
    <scope>NUCLEOTIDE SEQUENCE [LARGE SCALE GENOMIC DNA]</scope>
    <source>
        <strain evidence="7">MN2024</strain>
        <tissue evidence="7">Gills</tissue>
    </source>
</reference>
<feature type="domain" description="Sushi" evidence="6">
    <location>
        <begin position="96"/>
        <end position="156"/>
    </location>
</feature>
<evidence type="ECO:0000256" key="4">
    <source>
        <dbReference type="ARBA" id="ARBA00023180"/>
    </source>
</evidence>
<sequence length="184" mass="21196">MACEEGFELLGDKTVVCESKNVVGNQICWQERCSIPKLFTSFAEITWFQTAPWSVWEVTWKCRKGFEIDPWKNTNTVICEKGQWRICNFLHCIKSVHCPYPAAPENGKILIPESMSADFKRNVTFRVSCNRGFAIVGPTQITCLGSLWTEFRTCIPLSCPLPPRINHGQYIYIYIWFTKSHATM</sequence>
<comment type="caution">
    <text evidence="7">The sequence shown here is derived from an EMBL/GenBank/DDBJ whole genome shotgun (WGS) entry which is preliminary data.</text>
</comment>
<dbReference type="AlphaFoldDB" id="A0ABD3UHU6"/>
<evidence type="ECO:0000313" key="8">
    <source>
        <dbReference type="Proteomes" id="UP001634394"/>
    </source>
</evidence>
<evidence type="ECO:0000256" key="3">
    <source>
        <dbReference type="ARBA" id="ARBA00023157"/>
    </source>
</evidence>
<keyword evidence="4" id="KW-0325">Glycoprotein</keyword>
<comment type="caution">
    <text evidence="5">Lacks conserved residue(s) required for the propagation of feature annotation.</text>
</comment>
<dbReference type="SMART" id="SM00032">
    <property type="entry name" value="CCP"/>
    <property type="match status" value="1"/>
</dbReference>
<dbReference type="InterPro" id="IPR000436">
    <property type="entry name" value="Sushi_SCR_CCP_dom"/>
</dbReference>
<dbReference type="InterPro" id="IPR050350">
    <property type="entry name" value="Compl-Cell_Adhes-Reg"/>
</dbReference>